<dbReference type="Gene3D" id="1.10.275.10">
    <property type="entry name" value="Fumarase/aspartase (N-terminal domain)"/>
    <property type="match status" value="1"/>
</dbReference>
<dbReference type="PANTHER" id="PTHR10362">
    <property type="entry name" value="HISTIDINE AMMONIA-LYASE"/>
    <property type="match status" value="1"/>
</dbReference>
<reference evidence="10" key="1">
    <citation type="submission" date="2021-03" db="EMBL/GenBank/DDBJ databases">
        <authorList>
            <person name="Wang G."/>
        </authorList>
    </citation>
    <scope>NUCLEOTIDE SEQUENCE</scope>
    <source>
        <strain evidence="10">KCTC 12899</strain>
    </source>
</reference>
<comment type="catalytic activity">
    <reaction evidence="5 6 8">
        <text>L-histidine = trans-urocanate + NH4(+)</text>
        <dbReference type="Rhea" id="RHEA:21232"/>
        <dbReference type="ChEBI" id="CHEBI:17771"/>
        <dbReference type="ChEBI" id="CHEBI:28938"/>
        <dbReference type="ChEBI" id="CHEBI:57595"/>
        <dbReference type="EC" id="4.3.1.3"/>
    </reaction>
</comment>
<keyword evidence="4 6" id="KW-0456">Lyase</keyword>
<evidence type="ECO:0000256" key="7">
    <source>
        <dbReference type="RuleBase" id="RU003954"/>
    </source>
</evidence>
<feature type="cross-link" description="5-imidazolinone (Ala-Gly)" evidence="6">
    <location>
        <begin position="145"/>
        <end position="147"/>
    </location>
</feature>
<dbReference type="NCBIfam" id="NF006871">
    <property type="entry name" value="PRK09367.1"/>
    <property type="match status" value="1"/>
</dbReference>
<dbReference type="UniPathway" id="UPA00379">
    <property type="reaction ID" value="UER00549"/>
</dbReference>
<sequence>MSQTSKIELTGQDLTLADLMRIAEGCDAVLGEQGQITVDASRAVVDKIIEENEVVYGVNTGFGNFADVIIPEDKLTQLQYNLIRSHAAGVGAPLDLRACRALMALRANVLAKGFSGIRRANLDALLAALNSGFHPFIPEQGSVGASGDLAPLAHLTLNLMGEGHAMADGRRVPAAGELEKRGLAPITLQAKEGLAFINGTQVMAAVGGIALWEARSLLKHADLIAAMSLEALQGTRQAFYQKIHTARAHQGQLHSADNLWRLLDDSEIMRGHANCGRVQDSYSLRCVPQVHGPARDTLDHVLRVFEIEINSATDNPMVLADEGRLISGGNFHGESLAMAFDFAAIAVAELANIAERRIERLCNPDLSALDAFLVPEGGLNSGFMIAHCTAAALVSENKSLCHPASVDSISTSAAKEDHVSMGTIAARQFRDVVTNVRRVMAIELLGAAQGIHLLKKQPAAALQQPLALVREKVAPWDEDRYMADDIEAAEALLQSGVLIEAAEARCGTLH</sequence>
<keyword evidence="11" id="KW-1185">Reference proteome</keyword>
<dbReference type="GO" id="GO:0019557">
    <property type="term" value="P:L-histidine catabolic process to glutamate and formate"/>
    <property type="evidence" value="ECO:0007669"/>
    <property type="project" value="UniProtKB-UniPathway"/>
</dbReference>
<dbReference type="AlphaFoldDB" id="A0A8J7Q7Y8"/>
<dbReference type="InterPro" id="IPR024083">
    <property type="entry name" value="Fumarase/histidase_N"/>
</dbReference>
<dbReference type="NCBIfam" id="TIGR01225">
    <property type="entry name" value="hutH"/>
    <property type="match status" value="1"/>
</dbReference>
<evidence type="ECO:0000256" key="5">
    <source>
        <dbReference type="ARBA" id="ARBA00049269"/>
    </source>
</evidence>
<comment type="subcellular location">
    <subcellularLocation>
        <location evidence="6 9">Cytoplasm</location>
    </subcellularLocation>
</comment>
<accession>A0A8J7Q7Y8</accession>
<dbReference type="GO" id="GO:0019556">
    <property type="term" value="P:L-histidine catabolic process to glutamate and formamide"/>
    <property type="evidence" value="ECO:0007669"/>
    <property type="project" value="UniProtKB-UniPathway"/>
</dbReference>
<dbReference type="SUPFAM" id="SSF48557">
    <property type="entry name" value="L-aspartase-like"/>
    <property type="match status" value="1"/>
</dbReference>
<protein>
    <recommendedName>
        <fullName evidence="2 6">Histidine ammonia-lyase</fullName>
        <shortName evidence="6">Histidase</shortName>
        <ecNumber evidence="2 6">4.3.1.3</ecNumber>
    </recommendedName>
</protein>
<evidence type="ECO:0000256" key="9">
    <source>
        <dbReference type="RuleBase" id="RU004480"/>
    </source>
</evidence>
<dbReference type="InterPro" id="IPR001106">
    <property type="entry name" value="Aromatic_Lyase"/>
</dbReference>
<organism evidence="10 11">
    <name type="scientific">Acanthopleuribacter pedis</name>
    <dbReference type="NCBI Taxonomy" id="442870"/>
    <lineage>
        <taxon>Bacteria</taxon>
        <taxon>Pseudomonadati</taxon>
        <taxon>Acidobacteriota</taxon>
        <taxon>Holophagae</taxon>
        <taxon>Acanthopleuribacterales</taxon>
        <taxon>Acanthopleuribacteraceae</taxon>
        <taxon>Acanthopleuribacter</taxon>
    </lineage>
</organism>
<evidence type="ECO:0000256" key="4">
    <source>
        <dbReference type="ARBA" id="ARBA00023239"/>
    </source>
</evidence>
<evidence type="ECO:0000313" key="11">
    <source>
        <dbReference type="Proteomes" id="UP000664417"/>
    </source>
</evidence>
<comment type="PTM">
    <text evidence="6">Contains an active site 4-methylidene-imidazol-5-one (MIO), which is formed autocatalytically by cyclization and dehydration of residues Ala-Ser-Gly.</text>
</comment>
<proteinExistence type="inferred from homology"/>
<comment type="pathway">
    <text evidence="1 6 8">Amino-acid degradation; L-histidine degradation into L-glutamate; N-formimidoyl-L-glutamate from L-histidine: step 1/3.</text>
</comment>
<comment type="caution">
    <text evidence="10">The sequence shown here is derived from an EMBL/GenBank/DDBJ whole genome shotgun (WGS) entry which is preliminary data.</text>
</comment>
<dbReference type="GO" id="GO:0005737">
    <property type="term" value="C:cytoplasm"/>
    <property type="evidence" value="ECO:0007669"/>
    <property type="project" value="UniProtKB-SubCell"/>
</dbReference>
<dbReference type="RefSeq" id="WP_207860024.1">
    <property type="nucleotide sequence ID" value="NZ_JAFREP010000015.1"/>
</dbReference>
<dbReference type="InterPro" id="IPR005921">
    <property type="entry name" value="HutH"/>
</dbReference>
<dbReference type="CDD" id="cd00332">
    <property type="entry name" value="PAL-HAL"/>
    <property type="match status" value="1"/>
</dbReference>
<evidence type="ECO:0000256" key="2">
    <source>
        <dbReference type="ARBA" id="ARBA00012994"/>
    </source>
</evidence>
<name>A0A8J7Q7Y8_9BACT</name>
<feature type="modified residue" description="2,3-didehydroalanine (Ser)" evidence="6">
    <location>
        <position position="146"/>
    </location>
</feature>
<dbReference type="HAMAP" id="MF_00229">
    <property type="entry name" value="His_ammonia_lyase"/>
    <property type="match status" value="1"/>
</dbReference>
<evidence type="ECO:0000256" key="3">
    <source>
        <dbReference type="ARBA" id="ARBA00022808"/>
    </source>
</evidence>
<evidence type="ECO:0000256" key="6">
    <source>
        <dbReference type="HAMAP-Rule" id="MF_00229"/>
    </source>
</evidence>
<dbReference type="FunFam" id="1.10.275.10:FF:000005">
    <property type="entry name" value="Histidine ammonia-lyase"/>
    <property type="match status" value="1"/>
</dbReference>
<dbReference type="PROSITE" id="PS00488">
    <property type="entry name" value="PAL_HISTIDASE"/>
    <property type="match status" value="1"/>
</dbReference>
<comment type="similarity">
    <text evidence="6 7">Belongs to the PAL/histidase family.</text>
</comment>
<evidence type="ECO:0000256" key="8">
    <source>
        <dbReference type="RuleBase" id="RU004479"/>
    </source>
</evidence>
<keyword evidence="3 6" id="KW-0369">Histidine metabolism</keyword>
<evidence type="ECO:0000256" key="1">
    <source>
        <dbReference type="ARBA" id="ARBA00005113"/>
    </source>
</evidence>
<keyword evidence="6" id="KW-0963">Cytoplasm</keyword>
<dbReference type="EC" id="4.3.1.3" evidence="2 6"/>
<dbReference type="GO" id="GO:0004397">
    <property type="term" value="F:histidine ammonia-lyase activity"/>
    <property type="evidence" value="ECO:0007669"/>
    <property type="project" value="UniProtKB-UniRule"/>
</dbReference>
<dbReference type="InterPro" id="IPR022313">
    <property type="entry name" value="Phe/His_NH3-lyase_AS"/>
</dbReference>
<evidence type="ECO:0000313" key="10">
    <source>
        <dbReference type="EMBL" id="MBO1320071.1"/>
    </source>
</evidence>
<dbReference type="FunFam" id="1.20.200.10:FF:000003">
    <property type="entry name" value="Histidine ammonia-lyase"/>
    <property type="match status" value="1"/>
</dbReference>
<dbReference type="InterPro" id="IPR008948">
    <property type="entry name" value="L-Aspartase-like"/>
</dbReference>
<dbReference type="Gene3D" id="1.20.200.10">
    <property type="entry name" value="Fumarase/aspartase (Central domain)"/>
    <property type="match status" value="1"/>
</dbReference>
<dbReference type="Proteomes" id="UP000664417">
    <property type="component" value="Unassembled WGS sequence"/>
</dbReference>
<gene>
    <name evidence="6 10" type="primary">hutH</name>
    <name evidence="10" type="ORF">J3U88_16470</name>
</gene>
<dbReference type="EMBL" id="JAFREP010000015">
    <property type="protein sequence ID" value="MBO1320071.1"/>
    <property type="molecule type" value="Genomic_DNA"/>
</dbReference>
<dbReference type="Pfam" id="PF00221">
    <property type="entry name" value="Lyase_aromatic"/>
    <property type="match status" value="1"/>
</dbReference>